<proteinExistence type="predicted"/>
<dbReference type="PROSITE" id="PS51352">
    <property type="entry name" value="THIOREDOXIN_2"/>
    <property type="match status" value="1"/>
</dbReference>
<dbReference type="RefSeq" id="WP_310318668.1">
    <property type="nucleotide sequence ID" value="NZ_JAVDWU010000007.1"/>
</dbReference>
<organism evidence="2 3">
    <name type="scientific">Hydrogenophaga palleronii</name>
    <dbReference type="NCBI Taxonomy" id="65655"/>
    <lineage>
        <taxon>Bacteria</taxon>
        <taxon>Pseudomonadati</taxon>
        <taxon>Pseudomonadota</taxon>
        <taxon>Betaproteobacteria</taxon>
        <taxon>Burkholderiales</taxon>
        <taxon>Comamonadaceae</taxon>
        <taxon>Hydrogenophaga</taxon>
    </lineage>
</organism>
<reference evidence="2 3" key="1">
    <citation type="submission" date="2023-07" db="EMBL/GenBank/DDBJ databases">
        <title>Sorghum-associated microbial communities from plants grown in Nebraska, USA.</title>
        <authorList>
            <person name="Schachtman D."/>
        </authorList>
    </citation>
    <scope>NUCLEOTIDE SEQUENCE [LARGE SCALE GENOMIC DNA]</scope>
    <source>
        <strain evidence="2 3">4249</strain>
    </source>
</reference>
<evidence type="ECO:0000313" key="3">
    <source>
        <dbReference type="Proteomes" id="UP001265700"/>
    </source>
</evidence>
<sequence length="181" mass="19874">MPHLHPGDPIDSLQLTAINGQTIDVPHPEALTHLQFRRFAGCPMCNLHIHSFVRRHDELRQTGIQEVAVFHSSTADLLAQHAHAPFALIADPHKALYRQFGVEAGWHAIWDPRSWPAGVRGLLRHGFGLPGQGESMLGLPADFLIAPDGRVLAVHYGSHADDQWPLDELLALAKSLAPSKA</sequence>
<feature type="domain" description="Thioredoxin" evidence="1">
    <location>
        <begin position="4"/>
        <end position="178"/>
    </location>
</feature>
<dbReference type="Pfam" id="PF13911">
    <property type="entry name" value="AhpC-TSA_2"/>
    <property type="match status" value="1"/>
</dbReference>
<protein>
    <submittedName>
        <fullName evidence="2">Peroxiredoxin</fullName>
    </submittedName>
</protein>
<dbReference type="InterPro" id="IPR036249">
    <property type="entry name" value="Thioredoxin-like_sf"/>
</dbReference>
<dbReference type="Gene3D" id="3.40.30.10">
    <property type="entry name" value="Glutaredoxin"/>
    <property type="match status" value="1"/>
</dbReference>
<accession>A0ABU1WQ13</accession>
<dbReference type="InterPro" id="IPR032801">
    <property type="entry name" value="PXL2A/B/C"/>
</dbReference>
<comment type="caution">
    <text evidence="2">The sequence shown here is derived from an EMBL/GenBank/DDBJ whole genome shotgun (WGS) entry which is preliminary data.</text>
</comment>
<gene>
    <name evidence="2" type="ORF">J2W49_003361</name>
</gene>
<evidence type="ECO:0000313" key="2">
    <source>
        <dbReference type="EMBL" id="MDR7151385.1"/>
    </source>
</evidence>
<dbReference type="EMBL" id="JAVDWU010000007">
    <property type="protein sequence ID" value="MDR7151385.1"/>
    <property type="molecule type" value="Genomic_DNA"/>
</dbReference>
<evidence type="ECO:0000259" key="1">
    <source>
        <dbReference type="PROSITE" id="PS51352"/>
    </source>
</evidence>
<name>A0ABU1WQ13_9BURK</name>
<dbReference type="Proteomes" id="UP001265700">
    <property type="component" value="Unassembled WGS sequence"/>
</dbReference>
<dbReference type="SUPFAM" id="SSF52833">
    <property type="entry name" value="Thioredoxin-like"/>
    <property type="match status" value="1"/>
</dbReference>
<dbReference type="CDD" id="cd02970">
    <property type="entry name" value="PRX_like2"/>
    <property type="match status" value="1"/>
</dbReference>
<keyword evidence="3" id="KW-1185">Reference proteome</keyword>
<dbReference type="InterPro" id="IPR013766">
    <property type="entry name" value="Thioredoxin_domain"/>
</dbReference>